<evidence type="ECO:0000313" key="13">
    <source>
        <dbReference type="EMBL" id="KAF9730445.1"/>
    </source>
</evidence>
<dbReference type="EMBL" id="WJXW01000014">
    <property type="protein sequence ID" value="KAF9730445.1"/>
    <property type="molecule type" value="Genomic_DNA"/>
</dbReference>
<dbReference type="AlphaFoldDB" id="A0A9P6G9S0"/>
<keyword evidence="8 10" id="KW-0119">Carbohydrate metabolism</keyword>
<feature type="chain" id="PRO_5040246114" description="Beta-xylanase" evidence="11">
    <location>
        <begin position="18"/>
        <end position="438"/>
    </location>
</feature>
<reference evidence="13" key="1">
    <citation type="journal article" date="2020" name="Mol. Plant Microbe Interact.">
        <title>Genome Sequence of the Biocontrol Agent Coniothyrium minitans strain Conio (IMI 134523).</title>
        <authorList>
            <person name="Patel D."/>
            <person name="Shittu T.A."/>
            <person name="Baroncelli R."/>
            <person name="Muthumeenakshi S."/>
            <person name="Osborne T.H."/>
            <person name="Janganan T.K."/>
            <person name="Sreenivasaprasad S."/>
        </authorList>
    </citation>
    <scope>NUCLEOTIDE SEQUENCE</scope>
    <source>
        <strain evidence="13">Conio</strain>
    </source>
</reference>
<dbReference type="PROSITE" id="PS51760">
    <property type="entry name" value="GH10_2"/>
    <property type="match status" value="1"/>
</dbReference>
<comment type="pathway">
    <text evidence="3">Glycan degradation; xylan degradation.</text>
</comment>
<dbReference type="SMART" id="SM00633">
    <property type="entry name" value="Glyco_10"/>
    <property type="match status" value="1"/>
</dbReference>
<evidence type="ECO:0000256" key="3">
    <source>
        <dbReference type="ARBA" id="ARBA00004851"/>
    </source>
</evidence>
<comment type="subcellular location">
    <subcellularLocation>
        <location evidence="2">Secreted</location>
    </subcellularLocation>
</comment>
<evidence type="ECO:0000256" key="11">
    <source>
        <dbReference type="SAM" id="SignalP"/>
    </source>
</evidence>
<keyword evidence="6" id="KW-0858">Xylan degradation</keyword>
<feature type="signal peptide" evidence="11">
    <location>
        <begin position="1"/>
        <end position="17"/>
    </location>
</feature>
<dbReference type="Proteomes" id="UP000756921">
    <property type="component" value="Unassembled WGS sequence"/>
</dbReference>
<evidence type="ECO:0000313" key="14">
    <source>
        <dbReference type="Proteomes" id="UP000756921"/>
    </source>
</evidence>
<dbReference type="PANTHER" id="PTHR31490">
    <property type="entry name" value="GLYCOSYL HYDROLASE"/>
    <property type="match status" value="1"/>
</dbReference>
<evidence type="ECO:0000256" key="2">
    <source>
        <dbReference type="ARBA" id="ARBA00004613"/>
    </source>
</evidence>
<dbReference type="InterPro" id="IPR044846">
    <property type="entry name" value="GH10"/>
</dbReference>
<keyword evidence="10" id="KW-0326">Glycosidase</keyword>
<comment type="catalytic activity">
    <reaction evidence="1 10">
        <text>Endohydrolysis of (1-&gt;4)-beta-D-xylosidic linkages in xylans.</text>
        <dbReference type="EC" id="3.2.1.8"/>
    </reaction>
</comment>
<dbReference type="PRINTS" id="PR00134">
    <property type="entry name" value="GLHYDRLASE10"/>
</dbReference>
<comment type="similarity">
    <text evidence="4 10">Belongs to the glycosyl hydrolase 10 (cellulase F) family.</text>
</comment>
<organism evidence="13 14">
    <name type="scientific">Paraphaeosphaeria minitans</name>
    <dbReference type="NCBI Taxonomy" id="565426"/>
    <lineage>
        <taxon>Eukaryota</taxon>
        <taxon>Fungi</taxon>
        <taxon>Dikarya</taxon>
        <taxon>Ascomycota</taxon>
        <taxon>Pezizomycotina</taxon>
        <taxon>Dothideomycetes</taxon>
        <taxon>Pleosporomycetidae</taxon>
        <taxon>Pleosporales</taxon>
        <taxon>Massarineae</taxon>
        <taxon>Didymosphaeriaceae</taxon>
        <taxon>Paraphaeosphaeria</taxon>
    </lineage>
</organism>
<evidence type="ECO:0000256" key="7">
    <source>
        <dbReference type="ARBA" id="ARBA00022801"/>
    </source>
</evidence>
<sequence>MILSVVTFLLAALGATASPVENELSLWPDGLNTRAVVAGKQYFGSATDNGELTNSAYVAGLSNTVDFGQSRLLEPSRGTFNYVNGDVIANFAANNGQYLRCHTLVWYNQLPSWITNGGFNNATLISILNNHITNKVTHYKGKCLQWDVVNEALNEDGTYRINVFYNTIGPAYIPIAFAAAATADPSAKFYYNDYNIEAAGAKSTAAQNIVKLVKSYGAKIDGIGMQAHLIVGSSGSESVSAWTANMNAFTALDVDVAITELDIRSNTPATAAAVTQQAKDYVTVIQGCKAVARCIGITIWDYTDKCSWIPGVFSGQGAALPWDENLNKKVEVFNAMLSAWGTGYVKPLSHIGEAAVDEDQHRHDPNLYSNRHRARDVDNDTGSASDELGCEQRHGAEVGTVWRNWVDWTDAVCYRNYVYEGERLLQPMLVRNKQLNRY</sequence>
<feature type="domain" description="GH10" evidence="12">
    <location>
        <begin position="46"/>
        <end position="339"/>
    </location>
</feature>
<comment type="caution">
    <text evidence="13">The sequence shown here is derived from an EMBL/GenBank/DDBJ whole genome shotgun (WGS) entry which is preliminary data.</text>
</comment>
<evidence type="ECO:0000256" key="6">
    <source>
        <dbReference type="ARBA" id="ARBA00022651"/>
    </source>
</evidence>
<keyword evidence="7 10" id="KW-0378">Hydrolase</keyword>
<dbReference type="GO" id="GO:0031176">
    <property type="term" value="F:endo-1,4-beta-xylanase activity"/>
    <property type="evidence" value="ECO:0007669"/>
    <property type="project" value="UniProtKB-EC"/>
</dbReference>
<dbReference type="Gene3D" id="3.20.20.80">
    <property type="entry name" value="Glycosidases"/>
    <property type="match status" value="1"/>
</dbReference>
<evidence type="ECO:0000256" key="8">
    <source>
        <dbReference type="ARBA" id="ARBA00023277"/>
    </source>
</evidence>
<keyword evidence="9 10" id="KW-0624">Polysaccharide degradation</keyword>
<dbReference type="Pfam" id="PF00331">
    <property type="entry name" value="Glyco_hydro_10"/>
    <property type="match status" value="1"/>
</dbReference>
<evidence type="ECO:0000256" key="4">
    <source>
        <dbReference type="ARBA" id="ARBA00007495"/>
    </source>
</evidence>
<keyword evidence="14" id="KW-1185">Reference proteome</keyword>
<proteinExistence type="inferred from homology"/>
<dbReference type="EC" id="3.2.1.8" evidence="10"/>
<evidence type="ECO:0000259" key="12">
    <source>
        <dbReference type="PROSITE" id="PS51760"/>
    </source>
</evidence>
<dbReference type="GO" id="GO:0005576">
    <property type="term" value="C:extracellular region"/>
    <property type="evidence" value="ECO:0007669"/>
    <property type="project" value="UniProtKB-SubCell"/>
</dbReference>
<evidence type="ECO:0000256" key="1">
    <source>
        <dbReference type="ARBA" id="ARBA00000681"/>
    </source>
</evidence>
<name>A0A9P6G9S0_9PLEO</name>
<dbReference type="InterPro" id="IPR001000">
    <property type="entry name" value="GH10_dom"/>
</dbReference>
<evidence type="ECO:0000256" key="5">
    <source>
        <dbReference type="ARBA" id="ARBA00022525"/>
    </source>
</evidence>
<dbReference type="PANTHER" id="PTHR31490:SF35">
    <property type="entry name" value="ENDO-1,4-BETA-XYLANASE"/>
    <property type="match status" value="1"/>
</dbReference>
<evidence type="ECO:0000256" key="10">
    <source>
        <dbReference type="RuleBase" id="RU361174"/>
    </source>
</evidence>
<keyword evidence="5" id="KW-0964">Secreted</keyword>
<dbReference type="OrthoDB" id="3055998at2759"/>
<evidence type="ECO:0000256" key="9">
    <source>
        <dbReference type="ARBA" id="ARBA00023326"/>
    </source>
</evidence>
<protein>
    <recommendedName>
        <fullName evidence="10">Beta-xylanase</fullName>
        <ecNumber evidence="10">3.2.1.8</ecNumber>
    </recommendedName>
</protein>
<dbReference type="InterPro" id="IPR017853">
    <property type="entry name" value="GH"/>
</dbReference>
<gene>
    <name evidence="13" type="ORF">PMIN01_11314</name>
</gene>
<dbReference type="GO" id="GO:0045493">
    <property type="term" value="P:xylan catabolic process"/>
    <property type="evidence" value="ECO:0007669"/>
    <property type="project" value="UniProtKB-KW"/>
</dbReference>
<accession>A0A9P6G9S0</accession>
<keyword evidence="11" id="KW-0732">Signal</keyword>
<dbReference type="SUPFAM" id="SSF51445">
    <property type="entry name" value="(Trans)glycosidases"/>
    <property type="match status" value="1"/>
</dbReference>